<reference evidence="2" key="1">
    <citation type="journal article" date="2018" name="Front. Microbiol.">
        <title>Genome-Based Analysis Reveals the Taxonomy and Diversity of the Family Idiomarinaceae.</title>
        <authorList>
            <person name="Liu Y."/>
            <person name="Lai Q."/>
            <person name="Shao Z."/>
        </authorList>
    </citation>
    <scope>NUCLEOTIDE SEQUENCE [LARGE SCALE GENOMIC DNA]</scope>
    <source>
        <strain evidence="2">GBPy7</strain>
    </source>
</reference>
<proteinExistence type="predicted"/>
<organism evidence="1 2">
    <name type="scientific">Aliidiomarina iranensis</name>
    <dbReference type="NCBI Taxonomy" id="1434071"/>
    <lineage>
        <taxon>Bacteria</taxon>
        <taxon>Pseudomonadati</taxon>
        <taxon>Pseudomonadota</taxon>
        <taxon>Gammaproteobacteria</taxon>
        <taxon>Alteromonadales</taxon>
        <taxon>Idiomarinaceae</taxon>
        <taxon>Aliidiomarina</taxon>
    </lineage>
</organism>
<sequence>MLNRPPKSVQELLSKGSLSKLQKKDAKTSRLQALWVATVPADLAANSRCFAVQGQTLVIYARNGSWSTRIRLLQAHIMNKFRELPDTQIRSLDIQIKPTLK</sequence>
<comment type="caution">
    <text evidence="1">The sequence shown here is derived from an EMBL/GenBank/DDBJ whole genome shotgun (WGS) entry which is preliminary data.</text>
</comment>
<dbReference type="OrthoDB" id="6238287at2"/>
<accession>A0A432W2S1</accession>
<name>A0A432W2S1_9GAMM</name>
<dbReference type="Pfam" id="PF05258">
    <property type="entry name" value="DciA"/>
    <property type="match status" value="1"/>
</dbReference>
<dbReference type="RefSeq" id="WP_126765259.1">
    <property type="nucleotide sequence ID" value="NZ_PIPJ01000001.1"/>
</dbReference>
<dbReference type="EMBL" id="PIPJ01000001">
    <property type="protein sequence ID" value="RUO23532.1"/>
    <property type="molecule type" value="Genomic_DNA"/>
</dbReference>
<protein>
    <recommendedName>
        <fullName evidence="3">DUF721 domain-containing protein</fullName>
    </recommendedName>
</protein>
<dbReference type="InterPro" id="IPR007922">
    <property type="entry name" value="DciA-like"/>
</dbReference>
<gene>
    <name evidence="1" type="ORF">CWE08_02480</name>
</gene>
<dbReference type="AlphaFoldDB" id="A0A432W2S1"/>
<evidence type="ECO:0008006" key="3">
    <source>
        <dbReference type="Google" id="ProtNLM"/>
    </source>
</evidence>
<evidence type="ECO:0000313" key="1">
    <source>
        <dbReference type="EMBL" id="RUO23532.1"/>
    </source>
</evidence>
<evidence type="ECO:0000313" key="2">
    <source>
        <dbReference type="Proteomes" id="UP000288395"/>
    </source>
</evidence>
<keyword evidence="2" id="KW-1185">Reference proteome</keyword>
<dbReference type="Proteomes" id="UP000288395">
    <property type="component" value="Unassembled WGS sequence"/>
</dbReference>